<dbReference type="Proteomes" id="UP000601041">
    <property type="component" value="Unassembled WGS sequence"/>
</dbReference>
<proteinExistence type="predicted"/>
<accession>A0ABN7JZF6</accession>
<organism evidence="1 2">
    <name type="scientific">Pseudorhizobium halotolerans</name>
    <dbReference type="NCBI Taxonomy" id="1233081"/>
    <lineage>
        <taxon>Bacteria</taxon>
        <taxon>Pseudomonadati</taxon>
        <taxon>Pseudomonadota</taxon>
        <taxon>Alphaproteobacteria</taxon>
        <taxon>Hyphomicrobiales</taxon>
        <taxon>Rhizobiaceae</taxon>
        <taxon>Rhizobium/Agrobacterium group</taxon>
        <taxon>Pseudorhizobium</taxon>
    </lineage>
</organism>
<dbReference type="Pfam" id="PF10805">
    <property type="entry name" value="DUF2730"/>
    <property type="match status" value="1"/>
</dbReference>
<evidence type="ECO:0008006" key="3">
    <source>
        <dbReference type="Google" id="ProtNLM"/>
    </source>
</evidence>
<comment type="caution">
    <text evidence="1">The sequence shown here is derived from an EMBL/GenBank/DDBJ whole genome shotgun (WGS) entry which is preliminary data.</text>
</comment>
<keyword evidence="2" id="KW-1185">Reference proteome</keyword>
<gene>
    <name evidence="1" type="ORF">RHAB21_00707</name>
</gene>
<sequence length="111" mass="12199">MNIDLTTVAALVALALGCLNLIAAARAMLSAGEKKLDDRLKVAEKTLIVHDRRIQTIEGEIKHLPDKSTAHKLELALADIVGRLNAMDERMKPIAATSERLHDLLLEQARK</sequence>
<evidence type="ECO:0000313" key="2">
    <source>
        <dbReference type="Proteomes" id="UP000601041"/>
    </source>
</evidence>
<dbReference type="InterPro" id="IPR020269">
    <property type="entry name" value="Phage_Mu_Releasin"/>
</dbReference>
<evidence type="ECO:0000313" key="1">
    <source>
        <dbReference type="EMBL" id="CAD7055385.1"/>
    </source>
</evidence>
<name>A0ABN7JZF6_9HYPH</name>
<dbReference type="EMBL" id="CABFWE030000016">
    <property type="protein sequence ID" value="CAD7055385.1"/>
    <property type="molecule type" value="Genomic_DNA"/>
</dbReference>
<protein>
    <recommendedName>
        <fullName evidence="3">DUF2730 family protein</fullName>
    </recommendedName>
</protein>
<dbReference type="RefSeq" id="WP_142589855.1">
    <property type="nucleotide sequence ID" value="NZ_CABFWE030000016.1"/>
</dbReference>
<reference evidence="1 2" key="1">
    <citation type="submission" date="2020-11" db="EMBL/GenBank/DDBJ databases">
        <authorList>
            <person name="Lassalle F."/>
        </authorList>
    </citation>
    <scope>NUCLEOTIDE SEQUENCE [LARGE SCALE GENOMIC DNA]</scope>
    <source>
        <strain evidence="1 2">AB21</strain>
    </source>
</reference>